<comment type="subcellular location">
    <subcellularLocation>
        <location evidence="1">Membrane</location>
    </subcellularLocation>
</comment>
<sequence>MGSFKLLNGSFVCALIILFTASLICAQGYDNSANNYALATINNPRTYCNNVKNLYHPPSPLEIINGTLQLWPPTNQSIPDTDWIAFINCEGDKNITTDITYASKAEHPASAILLYSTRQKICTYNIQSMSLSDITVPLFTTDLNCYDELQGLLVRGNNQVLVAIKSNNLAGIPPDPSKSSLQGLLVRGNNQVLVAIKSNNLAGIPPDPSKSSPQGPPAENKVLATYQTAMIVLYAVSGVVLGLFFIVVVTNIIKNRLNVPTPQVSQGQDPSSRPRRGIARSVLESFPVFFFTMGLKDEDDDKKEKDDLEKGKAKDLESDIELENINSDVMKSAPEAEETKDKDLSDISTDNNTSKTNNNDDDNSQERNLDLPENPLIAHIKDSSSSRPISTTSNLSATNKVQDGQLTCPICLDDFESGEELRLLPCQHRYHTICIDPWLLDISPLCPMCKTDYTSWESEMNATQHNQDSSGSSSSVESTGNSNNTTNNDNQRSGDDDPSIVSSIPHNFPHFRWIKYLTAIRRRRRNRDRRSSRQSRIVELINNNNNNNNNNSSASARDNVVGTIITG</sequence>
<evidence type="ECO:0000256" key="10">
    <source>
        <dbReference type="SAM" id="Phobius"/>
    </source>
</evidence>
<evidence type="ECO:0000256" key="4">
    <source>
        <dbReference type="ARBA" id="ARBA00022771"/>
    </source>
</evidence>
<dbReference type="InterPro" id="IPR001841">
    <property type="entry name" value="Znf_RING"/>
</dbReference>
<evidence type="ECO:0000313" key="13">
    <source>
        <dbReference type="EMBL" id="JAT43411.1"/>
    </source>
</evidence>
<dbReference type="InterPro" id="IPR013083">
    <property type="entry name" value="Znf_RING/FYVE/PHD"/>
</dbReference>
<evidence type="ECO:0000256" key="11">
    <source>
        <dbReference type="SAM" id="SignalP"/>
    </source>
</evidence>
<dbReference type="SUPFAM" id="SSF57850">
    <property type="entry name" value="RING/U-box"/>
    <property type="match status" value="1"/>
</dbReference>
<feature type="compositionally biased region" description="Basic and acidic residues" evidence="9">
    <location>
        <begin position="302"/>
        <end position="317"/>
    </location>
</feature>
<evidence type="ECO:0000256" key="1">
    <source>
        <dbReference type="ARBA" id="ARBA00004370"/>
    </source>
</evidence>
<keyword evidence="6 10" id="KW-1133">Transmembrane helix</keyword>
<organism evidence="13">
    <name type="scientific">Anthurium amnicola</name>
    <dbReference type="NCBI Taxonomy" id="1678845"/>
    <lineage>
        <taxon>Eukaryota</taxon>
        <taxon>Viridiplantae</taxon>
        <taxon>Streptophyta</taxon>
        <taxon>Embryophyta</taxon>
        <taxon>Tracheophyta</taxon>
        <taxon>Spermatophyta</taxon>
        <taxon>Magnoliopsida</taxon>
        <taxon>Liliopsida</taxon>
        <taxon>Araceae</taxon>
        <taxon>Pothoideae</taxon>
        <taxon>Potheae</taxon>
        <taxon>Anthurium</taxon>
    </lineage>
</organism>
<dbReference type="PANTHER" id="PTHR46539:SF1">
    <property type="entry name" value="E3 UBIQUITIN-PROTEIN LIGASE ATL42"/>
    <property type="match status" value="1"/>
</dbReference>
<feature type="domain" description="RING-type" evidence="12">
    <location>
        <begin position="408"/>
        <end position="450"/>
    </location>
</feature>
<name>A0A1D1XM03_9ARAE</name>
<evidence type="ECO:0000256" key="3">
    <source>
        <dbReference type="ARBA" id="ARBA00022723"/>
    </source>
</evidence>
<feature type="compositionally biased region" description="Low complexity" evidence="9">
    <location>
        <begin position="346"/>
        <end position="357"/>
    </location>
</feature>
<reference evidence="13" key="1">
    <citation type="submission" date="2015-07" db="EMBL/GenBank/DDBJ databases">
        <title>Transcriptome Assembly of Anthurium amnicola.</title>
        <authorList>
            <person name="Suzuki J."/>
        </authorList>
    </citation>
    <scope>NUCLEOTIDE SEQUENCE</scope>
</reference>
<feature type="compositionally biased region" description="Low complexity" evidence="9">
    <location>
        <begin position="542"/>
        <end position="551"/>
    </location>
</feature>
<evidence type="ECO:0000256" key="8">
    <source>
        <dbReference type="PROSITE-ProRule" id="PRU00175"/>
    </source>
</evidence>
<dbReference type="AlphaFoldDB" id="A0A1D1XM03"/>
<dbReference type="EMBL" id="GDJX01024525">
    <property type="protein sequence ID" value="JAT43411.1"/>
    <property type="molecule type" value="Transcribed_RNA"/>
</dbReference>
<dbReference type="GO" id="GO:0008270">
    <property type="term" value="F:zinc ion binding"/>
    <property type="evidence" value="ECO:0007669"/>
    <property type="project" value="UniProtKB-KW"/>
</dbReference>
<feature type="compositionally biased region" description="Low complexity" evidence="9">
    <location>
        <begin position="466"/>
        <end position="491"/>
    </location>
</feature>
<feature type="region of interest" description="Disordered" evidence="9">
    <location>
        <begin position="299"/>
        <end position="369"/>
    </location>
</feature>
<evidence type="ECO:0000256" key="2">
    <source>
        <dbReference type="ARBA" id="ARBA00022692"/>
    </source>
</evidence>
<keyword evidence="5" id="KW-0862">Zinc</keyword>
<keyword evidence="4 8" id="KW-0863">Zinc-finger</keyword>
<gene>
    <name evidence="13" type="primary">RNF13_3</name>
    <name evidence="13" type="ORF">g.21737</name>
</gene>
<dbReference type="Gene3D" id="3.30.40.10">
    <property type="entry name" value="Zinc/RING finger domain, C3HC4 (zinc finger)"/>
    <property type="match status" value="1"/>
</dbReference>
<evidence type="ECO:0000256" key="6">
    <source>
        <dbReference type="ARBA" id="ARBA00022989"/>
    </source>
</evidence>
<feature type="chain" id="PRO_5008899554" evidence="11">
    <location>
        <begin position="27"/>
        <end position="567"/>
    </location>
</feature>
<dbReference type="PANTHER" id="PTHR46539">
    <property type="entry name" value="E3 UBIQUITIN-PROTEIN LIGASE ATL42"/>
    <property type="match status" value="1"/>
</dbReference>
<keyword evidence="2 10" id="KW-0812">Transmembrane</keyword>
<feature type="signal peptide" evidence="11">
    <location>
        <begin position="1"/>
        <end position="26"/>
    </location>
</feature>
<keyword evidence="7 10" id="KW-0472">Membrane</keyword>
<feature type="region of interest" description="Disordered" evidence="9">
    <location>
        <begin position="541"/>
        <end position="567"/>
    </location>
</feature>
<feature type="region of interest" description="Disordered" evidence="9">
    <location>
        <begin position="461"/>
        <end position="503"/>
    </location>
</feature>
<keyword evidence="11" id="KW-0732">Signal</keyword>
<dbReference type="Pfam" id="PF13639">
    <property type="entry name" value="zf-RING_2"/>
    <property type="match status" value="1"/>
</dbReference>
<dbReference type="PROSITE" id="PS50089">
    <property type="entry name" value="ZF_RING_2"/>
    <property type="match status" value="1"/>
</dbReference>
<dbReference type="GO" id="GO:0016020">
    <property type="term" value="C:membrane"/>
    <property type="evidence" value="ECO:0007669"/>
    <property type="project" value="UniProtKB-SubCell"/>
</dbReference>
<evidence type="ECO:0000256" key="7">
    <source>
        <dbReference type="ARBA" id="ARBA00023136"/>
    </source>
</evidence>
<proteinExistence type="predicted"/>
<feature type="transmembrane region" description="Helical" evidence="10">
    <location>
        <begin position="231"/>
        <end position="253"/>
    </location>
</feature>
<protein>
    <submittedName>
        <fullName evidence="13">E3 ubiquitin-protein ligase RNF13</fullName>
    </submittedName>
</protein>
<evidence type="ECO:0000259" key="12">
    <source>
        <dbReference type="PROSITE" id="PS50089"/>
    </source>
</evidence>
<keyword evidence="3" id="KW-0479">Metal-binding</keyword>
<dbReference type="SMART" id="SM00184">
    <property type="entry name" value="RING"/>
    <property type="match status" value="1"/>
</dbReference>
<evidence type="ECO:0000256" key="5">
    <source>
        <dbReference type="ARBA" id="ARBA00022833"/>
    </source>
</evidence>
<dbReference type="CDD" id="cd16454">
    <property type="entry name" value="RING-H2_PA-TM-RING"/>
    <property type="match status" value="1"/>
</dbReference>
<accession>A0A1D1XM03</accession>
<evidence type="ECO:0000256" key="9">
    <source>
        <dbReference type="SAM" id="MobiDB-lite"/>
    </source>
</evidence>